<reference evidence="2" key="1">
    <citation type="journal article" date="2021" name="Proc. Natl. Acad. Sci. U.S.A.">
        <title>A Catalog of Tens of Thousands of Viruses from Human Metagenomes Reveals Hidden Associations with Chronic Diseases.</title>
        <authorList>
            <person name="Tisza M.J."/>
            <person name="Buck C.B."/>
        </authorList>
    </citation>
    <scope>NUCLEOTIDE SEQUENCE</scope>
    <source>
        <strain evidence="2">CtfDm7</strain>
    </source>
</reference>
<proteinExistence type="predicted"/>
<name>A0A8S5N8X1_9CAUD</name>
<keyword evidence="1" id="KW-0812">Transmembrane</keyword>
<keyword evidence="1" id="KW-0472">Membrane</keyword>
<protein>
    <submittedName>
        <fullName evidence="2">Uncharacterized protein</fullName>
    </submittedName>
</protein>
<keyword evidence="1" id="KW-1133">Transmembrane helix</keyword>
<accession>A0A8S5N8X1</accession>
<dbReference type="EMBL" id="BK015092">
    <property type="protein sequence ID" value="DAD90690.1"/>
    <property type="molecule type" value="Genomic_DNA"/>
</dbReference>
<evidence type="ECO:0000313" key="2">
    <source>
        <dbReference type="EMBL" id="DAD90690.1"/>
    </source>
</evidence>
<organism evidence="2">
    <name type="scientific">Siphoviridae sp. ctfDm7</name>
    <dbReference type="NCBI Taxonomy" id="2826412"/>
    <lineage>
        <taxon>Viruses</taxon>
        <taxon>Duplodnaviria</taxon>
        <taxon>Heunggongvirae</taxon>
        <taxon>Uroviricota</taxon>
        <taxon>Caudoviricetes</taxon>
    </lineage>
</organism>
<feature type="transmembrane region" description="Helical" evidence="1">
    <location>
        <begin position="33"/>
        <end position="51"/>
    </location>
</feature>
<evidence type="ECO:0000256" key="1">
    <source>
        <dbReference type="SAM" id="Phobius"/>
    </source>
</evidence>
<sequence>MMNGSNYSLSDIAAATGSNNRANDMWGGDGFSLIWLVLIFAIFGWGGFGGWGGGFGGNGGNGANGAGFQGWATRADINEGFALNDIQNGIRGIQQGICDSTYALNNTMQSGFNGMNVGMLQGFNGVQQAINADTVANMQNTNALQSQLANCCCETREAIQGINYNLATNTCALQNTMNNNTRDLIENQNSNARAILDFMVNDKIATLQAENSDLKRAASQDRQSALLTTAMASQTQQLINAINPAAIPAYVVPNPNTYYGGCNGYNNGCC</sequence>